<dbReference type="Proteomes" id="UP000653045">
    <property type="component" value="Unassembled WGS sequence"/>
</dbReference>
<evidence type="ECO:0000313" key="3">
    <source>
        <dbReference type="Proteomes" id="UP000653045"/>
    </source>
</evidence>
<evidence type="ECO:0000313" key="2">
    <source>
        <dbReference type="EMBL" id="MBJ8325899.1"/>
    </source>
</evidence>
<protein>
    <submittedName>
        <fullName evidence="2">DNA-directed RNA polymerase subunit beta</fullName>
    </submittedName>
</protein>
<keyword evidence="2" id="KW-0240">DNA-directed RNA polymerase</keyword>
<proteinExistence type="predicted"/>
<comment type="caution">
    <text evidence="2">The sequence shown here is derived from an EMBL/GenBank/DDBJ whole genome shotgun (WGS) entry which is preliminary data.</text>
</comment>
<dbReference type="RefSeq" id="WP_199575486.1">
    <property type="nucleotide sequence ID" value="NZ_JAENBO010000003.1"/>
</dbReference>
<keyword evidence="1" id="KW-0812">Transmembrane</keyword>
<keyword evidence="1" id="KW-1133">Transmembrane helix</keyword>
<dbReference type="GO" id="GO:0000428">
    <property type="term" value="C:DNA-directed RNA polymerase complex"/>
    <property type="evidence" value="ECO:0007669"/>
    <property type="project" value="UniProtKB-KW"/>
</dbReference>
<reference evidence="2 3" key="1">
    <citation type="journal article" date="2021" name="Int. J. Syst. Evol. Microbiol.">
        <title>Streptococcus vicugnae sp. nov., isolated from faeces of alpacas (Vicugna pacos) and cattle (Bos taurus), Streptococcus zalophi sp. nov., and Streptococcus pacificus sp. nov., isolated from respiratory tract of California sea lions (Zalophus californianus).</title>
        <authorList>
            <person name="Volokhov D.V."/>
            <person name="Zagorodnyaya T.A."/>
            <person name="Shen Z."/>
            <person name="Blom J."/>
            <person name="Furtak V.A."/>
            <person name="Eisenberg T."/>
            <person name="Fan P."/>
            <person name="Jeong K.C."/>
            <person name="Gao Y."/>
            <person name="Zhang S."/>
            <person name="Amselle M."/>
        </authorList>
    </citation>
    <scope>NUCLEOTIDE SEQUENCE [LARGE SCALE GENOMIC DNA]</scope>
    <source>
        <strain evidence="2 3">CSL7591</strain>
    </source>
</reference>
<dbReference type="InterPro" id="IPR024596">
    <property type="entry name" value="RNApol_su_b/EpuA"/>
</dbReference>
<dbReference type="Pfam" id="PF11772">
    <property type="entry name" value="EpuA"/>
    <property type="match status" value="1"/>
</dbReference>
<keyword evidence="1" id="KW-0472">Membrane</keyword>
<dbReference type="EMBL" id="JAENBO010000003">
    <property type="protein sequence ID" value="MBJ8325899.1"/>
    <property type="molecule type" value="Genomic_DNA"/>
</dbReference>
<evidence type="ECO:0000256" key="1">
    <source>
        <dbReference type="SAM" id="Phobius"/>
    </source>
</evidence>
<feature type="transmembrane region" description="Helical" evidence="1">
    <location>
        <begin position="12"/>
        <end position="37"/>
    </location>
</feature>
<organism evidence="2 3">
    <name type="scientific">Streptococcus pacificus</name>
    <dbReference type="NCBI Taxonomy" id="2740577"/>
    <lineage>
        <taxon>Bacteria</taxon>
        <taxon>Bacillati</taxon>
        <taxon>Bacillota</taxon>
        <taxon>Bacilli</taxon>
        <taxon>Lactobacillales</taxon>
        <taxon>Streptococcaceae</taxon>
        <taxon>Streptococcus</taxon>
    </lineage>
</organism>
<sequence length="62" mass="6749">MKERFLNVAKKFGLVALLAILSLCFLAVGLMIGYSFFGGGEDPLSILSIDHWKAIVSKFTGN</sequence>
<name>A0ABS0ZIT5_9STRE</name>
<keyword evidence="3" id="KW-1185">Reference proteome</keyword>
<keyword evidence="2" id="KW-0804">Transcription</keyword>
<gene>
    <name evidence="2" type="ORF">JHK62_04360</name>
</gene>
<accession>A0ABS0ZIT5</accession>